<dbReference type="Pfam" id="PF01569">
    <property type="entry name" value="PAP2"/>
    <property type="match status" value="1"/>
</dbReference>
<dbReference type="GO" id="GO:0051156">
    <property type="term" value="P:glucose 6-phosphate metabolic process"/>
    <property type="evidence" value="ECO:0007669"/>
    <property type="project" value="TreeGrafter"/>
</dbReference>
<keyword evidence="14" id="KW-1185">Reference proteome</keyword>
<dbReference type="GO" id="GO:0004346">
    <property type="term" value="F:glucose-6-phosphatase activity"/>
    <property type="evidence" value="ECO:0007669"/>
    <property type="project" value="UniProtKB-EC"/>
</dbReference>
<dbReference type="GO" id="GO:0006094">
    <property type="term" value="P:gluconeogenesis"/>
    <property type="evidence" value="ECO:0007669"/>
    <property type="project" value="UniProtKB-KW"/>
</dbReference>
<feature type="transmembrane region" description="Helical" evidence="11">
    <location>
        <begin position="169"/>
        <end position="191"/>
    </location>
</feature>
<keyword evidence="9 11" id="KW-1133">Transmembrane helix</keyword>
<evidence type="ECO:0000313" key="14">
    <source>
        <dbReference type="Proteomes" id="UP000037510"/>
    </source>
</evidence>
<keyword evidence="6 11" id="KW-0812">Transmembrane</keyword>
<comment type="similarity">
    <text evidence="3">Belongs to the glucose-6-phosphatase family.</text>
</comment>
<evidence type="ECO:0000256" key="1">
    <source>
        <dbReference type="ARBA" id="ARBA00004477"/>
    </source>
</evidence>
<dbReference type="EC" id="3.1.3.9" evidence="4"/>
<organism evidence="13 14">
    <name type="scientific">Operophtera brumata</name>
    <name type="common">Winter moth</name>
    <name type="synonym">Phalaena brumata</name>
    <dbReference type="NCBI Taxonomy" id="104452"/>
    <lineage>
        <taxon>Eukaryota</taxon>
        <taxon>Metazoa</taxon>
        <taxon>Ecdysozoa</taxon>
        <taxon>Arthropoda</taxon>
        <taxon>Hexapoda</taxon>
        <taxon>Insecta</taxon>
        <taxon>Pterygota</taxon>
        <taxon>Neoptera</taxon>
        <taxon>Endopterygota</taxon>
        <taxon>Lepidoptera</taxon>
        <taxon>Glossata</taxon>
        <taxon>Ditrysia</taxon>
        <taxon>Geometroidea</taxon>
        <taxon>Geometridae</taxon>
        <taxon>Larentiinae</taxon>
        <taxon>Operophtera</taxon>
    </lineage>
</organism>
<dbReference type="AlphaFoldDB" id="A0A0L7L0E3"/>
<feature type="non-terminal residue" evidence="13">
    <location>
        <position position="1"/>
    </location>
</feature>
<dbReference type="InterPro" id="IPR036938">
    <property type="entry name" value="PAP2/HPO_sf"/>
</dbReference>
<dbReference type="PANTHER" id="PTHR12591">
    <property type="entry name" value="GLUCOSE-6-PHOSPHATASE"/>
    <property type="match status" value="1"/>
</dbReference>
<protein>
    <recommendedName>
        <fullName evidence="4">glucose-6-phosphatase</fullName>
        <ecNumber evidence="4">3.1.3.9</ecNumber>
    </recommendedName>
</protein>
<dbReference type="PANTHER" id="PTHR12591:SF0">
    <property type="entry name" value="FI19814P1"/>
    <property type="match status" value="1"/>
</dbReference>
<feature type="domain" description="Phosphatidic acid phosphatase type 2/haloperoxidase" evidence="12">
    <location>
        <begin position="38"/>
        <end position="125"/>
    </location>
</feature>
<keyword evidence="5" id="KW-0312">Gluconeogenesis</keyword>
<keyword evidence="8" id="KW-0256">Endoplasmic reticulum</keyword>
<dbReference type="STRING" id="104452.A0A0L7L0E3"/>
<evidence type="ECO:0000256" key="10">
    <source>
        <dbReference type="ARBA" id="ARBA00023136"/>
    </source>
</evidence>
<dbReference type="GO" id="GO:0005789">
    <property type="term" value="C:endoplasmic reticulum membrane"/>
    <property type="evidence" value="ECO:0007669"/>
    <property type="project" value="UniProtKB-SubCell"/>
</dbReference>
<dbReference type="Proteomes" id="UP000037510">
    <property type="component" value="Unassembled WGS sequence"/>
</dbReference>
<comment type="subcellular location">
    <subcellularLocation>
        <location evidence="1">Endoplasmic reticulum membrane</location>
        <topology evidence="1">Multi-pass membrane protein</topology>
    </subcellularLocation>
</comment>
<dbReference type="InterPro" id="IPR000326">
    <property type="entry name" value="PAP2/HPO"/>
</dbReference>
<comment type="caution">
    <text evidence="13">The sequence shown here is derived from an EMBL/GenBank/DDBJ whole genome shotgun (WGS) entry which is preliminary data.</text>
</comment>
<evidence type="ECO:0000256" key="8">
    <source>
        <dbReference type="ARBA" id="ARBA00022824"/>
    </source>
</evidence>
<keyword evidence="10 11" id="KW-0472">Membrane</keyword>
<comment type="pathway">
    <text evidence="2">Carbohydrate biosynthesis; gluconeogenesis.</text>
</comment>
<accession>A0A0L7L0E3</accession>
<evidence type="ECO:0000256" key="3">
    <source>
        <dbReference type="ARBA" id="ARBA00009266"/>
    </source>
</evidence>
<feature type="transmembrane region" description="Helical" evidence="11">
    <location>
        <begin position="66"/>
        <end position="87"/>
    </location>
</feature>
<evidence type="ECO:0000256" key="5">
    <source>
        <dbReference type="ARBA" id="ARBA00022432"/>
    </source>
</evidence>
<dbReference type="SUPFAM" id="SSF48317">
    <property type="entry name" value="Acid phosphatase/Vanadium-dependent haloperoxidase"/>
    <property type="match status" value="1"/>
</dbReference>
<dbReference type="EMBL" id="JTDY01003821">
    <property type="protein sequence ID" value="KOB68957.1"/>
    <property type="molecule type" value="Genomic_DNA"/>
</dbReference>
<evidence type="ECO:0000259" key="12">
    <source>
        <dbReference type="Pfam" id="PF01569"/>
    </source>
</evidence>
<feature type="transmembrane region" description="Helical" evidence="11">
    <location>
        <begin position="130"/>
        <end position="149"/>
    </location>
</feature>
<proteinExistence type="inferred from homology"/>
<evidence type="ECO:0000256" key="2">
    <source>
        <dbReference type="ARBA" id="ARBA00004742"/>
    </source>
</evidence>
<name>A0A0L7L0E3_OPEBR</name>
<evidence type="ECO:0000256" key="4">
    <source>
        <dbReference type="ARBA" id="ARBA00012634"/>
    </source>
</evidence>
<evidence type="ECO:0000313" key="13">
    <source>
        <dbReference type="EMBL" id="KOB68957.1"/>
    </source>
</evidence>
<sequence length="200" mass="22564">DYEGYWEFVNNVSNPNHIVETLFPLISVLDSVFAAQLLLSGQRPQLYQTRQTCETGPGSPSGHSGAAASALVLFIMFFAHCVLGAIVGECNVSPWLTSLAYPVFAWALCSVMIARMYVAEHFPHQYRHDTKSRSILISAFATALILYSYRQIDDNLCRTNTLKFYISQFIMFCVKPMLLLRVVPAISMWPFTEEIKAKTH</sequence>
<keyword evidence="7" id="KW-0378">Hydrolase</keyword>
<dbReference type="Gene3D" id="1.20.144.10">
    <property type="entry name" value="Phosphatidic acid phosphatase type 2/haloperoxidase"/>
    <property type="match status" value="1"/>
</dbReference>
<gene>
    <name evidence="13" type="ORF">OBRU01_17517</name>
</gene>
<evidence type="ECO:0000256" key="11">
    <source>
        <dbReference type="SAM" id="Phobius"/>
    </source>
</evidence>
<evidence type="ECO:0000256" key="6">
    <source>
        <dbReference type="ARBA" id="ARBA00022692"/>
    </source>
</evidence>
<feature type="transmembrane region" description="Helical" evidence="11">
    <location>
        <begin position="99"/>
        <end position="118"/>
    </location>
</feature>
<evidence type="ECO:0000256" key="7">
    <source>
        <dbReference type="ARBA" id="ARBA00022801"/>
    </source>
</evidence>
<evidence type="ECO:0000256" key="9">
    <source>
        <dbReference type="ARBA" id="ARBA00022989"/>
    </source>
</evidence>
<reference evidence="13 14" key="1">
    <citation type="journal article" date="2015" name="Genome Biol. Evol.">
        <title>The genome of winter moth (Operophtera brumata) provides a genomic perspective on sexual dimorphism and phenology.</title>
        <authorList>
            <person name="Derks M.F."/>
            <person name="Smit S."/>
            <person name="Salis L."/>
            <person name="Schijlen E."/>
            <person name="Bossers A."/>
            <person name="Mateman C."/>
            <person name="Pijl A.S."/>
            <person name="de Ridder D."/>
            <person name="Groenen M.A."/>
            <person name="Visser M.E."/>
            <person name="Megens H.J."/>
        </authorList>
    </citation>
    <scope>NUCLEOTIDE SEQUENCE [LARGE SCALE GENOMIC DNA]</scope>
    <source>
        <strain evidence="13">WM2013NL</strain>
        <tissue evidence="13">Head and thorax</tissue>
    </source>
</reference>